<protein>
    <submittedName>
        <fullName evidence="2">Uncharacterized protein</fullName>
    </submittedName>
</protein>
<sequence>MKIHARRCFKQSKLVADKGCEGRKCLQAYNRLEFCWLCNQCNVKVLYPDEFDFCVENEDNETFKFVYGVDGLYTKLKEDYNLSKV</sequence>
<gene>
    <name evidence="3" type="ORF">ENL48_00120</name>
    <name evidence="2" type="ORF">ENT89_07530</name>
    <name evidence="1" type="ORF">ENX77_05205</name>
</gene>
<comment type="caution">
    <text evidence="2">The sequence shown here is derived from an EMBL/GenBank/DDBJ whole genome shotgun (WGS) entry which is preliminary data.</text>
</comment>
<evidence type="ECO:0000313" key="3">
    <source>
        <dbReference type="EMBL" id="HHF47660.1"/>
    </source>
</evidence>
<proteinExistence type="predicted"/>
<name>A0A7C4S762_9EURY</name>
<accession>A0A7C4S762</accession>
<evidence type="ECO:0000313" key="2">
    <source>
        <dbReference type="EMBL" id="HGU59966.1"/>
    </source>
</evidence>
<dbReference type="EMBL" id="DRUC01000003">
    <property type="protein sequence ID" value="HHF47660.1"/>
    <property type="molecule type" value="Genomic_DNA"/>
</dbReference>
<dbReference type="EMBL" id="DTAK01000066">
    <property type="protein sequence ID" value="HGU59966.1"/>
    <property type="molecule type" value="Genomic_DNA"/>
</dbReference>
<organism evidence="2">
    <name type="scientific">Geoglobus ahangari</name>
    <dbReference type="NCBI Taxonomy" id="113653"/>
    <lineage>
        <taxon>Archaea</taxon>
        <taxon>Methanobacteriati</taxon>
        <taxon>Methanobacteriota</taxon>
        <taxon>Archaeoglobi</taxon>
        <taxon>Archaeoglobales</taxon>
        <taxon>Archaeoglobaceae</taxon>
        <taxon>Geoglobus</taxon>
    </lineage>
</organism>
<dbReference type="EMBL" id="DTPI01000030">
    <property type="protein sequence ID" value="HGE66500.1"/>
    <property type="molecule type" value="Genomic_DNA"/>
</dbReference>
<evidence type="ECO:0000313" key="1">
    <source>
        <dbReference type="EMBL" id="HGE66500.1"/>
    </source>
</evidence>
<dbReference type="AlphaFoldDB" id="A0A7C4S762"/>
<reference evidence="2" key="1">
    <citation type="journal article" date="2020" name="mSystems">
        <title>Genome- and Community-Level Interaction Insights into Carbon Utilization and Element Cycling Functions of Hydrothermarchaeota in Hydrothermal Sediment.</title>
        <authorList>
            <person name="Zhou Z."/>
            <person name="Liu Y."/>
            <person name="Xu W."/>
            <person name="Pan J."/>
            <person name="Luo Z.H."/>
            <person name="Li M."/>
        </authorList>
    </citation>
    <scope>NUCLEOTIDE SEQUENCE [LARGE SCALE GENOMIC DNA]</scope>
    <source>
        <strain evidence="3">SpSt-10</strain>
        <strain evidence="2">SpSt-62</strain>
        <strain evidence="1">SpSt-97</strain>
    </source>
</reference>